<feature type="non-terminal residue" evidence="1">
    <location>
        <position position="84"/>
    </location>
</feature>
<protein>
    <submittedName>
        <fullName evidence="1">Uncharacterized protein</fullName>
    </submittedName>
</protein>
<sequence>MQAHRIREMIDLICNFVRLGFNDQIIELIKEEGLREMLQTHVSRKHIQLKKIRFVLANIIDEISKAQSCKFEENKAMELQQTNE</sequence>
<evidence type="ECO:0000313" key="1">
    <source>
        <dbReference type="EMBL" id="KAA6359977.1"/>
    </source>
</evidence>
<dbReference type="AlphaFoldDB" id="A0A5J4TP30"/>
<evidence type="ECO:0000313" key="2">
    <source>
        <dbReference type="Proteomes" id="UP000324800"/>
    </source>
</evidence>
<comment type="caution">
    <text evidence="1">The sequence shown here is derived from an EMBL/GenBank/DDBJ whole genome shotgun (WGS) entry which is preliminary data.</text>
</comment>
<gene>
    <name evidence="1" type="ORF">EZS28_044496</name>
</gene>
<organism evidence="1 2">
    <name type="scientific">Streblomastix strix</name>
    <dbReference type="NCBI Taxonomy" id="222440"/>
    <lineage>
        <taxon>Eukaryota</taxon>
        <taxon>Metamonada</taxon>
        <taxon>Preaxostyla</taxon>
        <taxon>Oxymonadida</taxon>
        <taxon>Streblomastigidae</taxon>
        <taxon>Streblomastix</taxon>
    </lineage>
</organism>
<dbReference type="Proteomes" id="UP000324800">
    <property type="component" value="Unassembled WGS sequence"/>
</dbReference>
<dbReference type="EMBL" id="SNRW01027604">
    <property type="protein sequence ID" value="KAA6359977.1"/>
    <property type="molecule type" value="Genomic_DNA"/>
</dbReference>
<proteinExistence type="predicted"/>
<accession>A0A5J4TP30</accession>
<reference evidence="1 2" key="1">
    <citation type="submission" date="2019-03" db="EMBL/GenBank/DDBJ databases">
        <title>Single cell metagenomics reveals metabolic interactions within the superorganism composed of flagellate Streblomastix strix and complex community of Bacteroidetes bacteria on its surface.</title>
        <authorList>
            <person name="Treitli S.C."/>
            <person name="Kolisko M."/>
            <person name="Husnik F."/>
            <person name="Keeling P."/>
            <person name="Hampl V."/>
        </authorList>
    </citation>
    <scope>NUCLEOTIDE SEQUENCE [LARGE SCALE GENOMIC DNA]</scope>
    <source>
        <strain evidence="1">ST1C</strain>
    </source>
</reference>
<name>A0A5J4TP30_9EUKA</name>